<dbReference type="PANTHER" id="PTHR43685:SF11">
    <property type="entry name" value="GLYCOSYLTRANSFERASE TAGX-RELATED"/>
    <property type="match status" value="1"/>
</dbReference>
<dbReference type="CDD" id="cd00761">
    <property type="entry name" value="Glyco_tranf_GTA_type"/>
    <property type="match status" value="1"/>
</dbReference>
<keyword evidence="3" id="KW-1185">Reference proteome</keyword>
<gene>
    <name evidence="2" type="ORF">ACFSNB_13595</name>
</gene>
<comment type="caution">
    <text evidence="2">The sequence shown here is derived from an EMBL/GenBank/DDBJ whole genome shotgun (WGS) entry which is preliminary data.</text>
</comment>
<keyword evidence="2" id="KW-0808">Transferase</keyword>
<feature type="domain" description="Glycosyltransferase 2-like" evidence="1">
    <location>
        <begin position="5"/>
        <end position="164"/>
    </location>
</feature>
<reference evidence="3" key="1">
    <citation type="journal article" date="2019" name="Int. J. Syst. Evol. Microbiol.">
        <title>The Global Catalogue of Microorganisms (GCM) 10K type strain sequencing project: providing services to taxonomists for standard genome sequencing and annotation.</title>
        <authorList>
            <consortium name="The Broad Institute Genomics Platform"/>
            <consortium name="The Broad Institute Genome Sequencing Center for Infectious Disease"/>
            <person name="Wu L."/>
            <person name="Ma J."/>
        </authorList>
    </citation>
    <scope>NUCLEOTIDE SEQUENCE [LARGE SCALE GENOMIC DNA]</scope>
    <source>
        <strain evidence="3">KCTC 15012</strain>
    </source>
</reference>
<dbReference type="EMBL" id="JBHUIY010000029">
    <property type="protein sequence ID" value="MFD2234841.1"/>
    <property type="molecule type" value="Genomic_DNA"/>
</dbReference>
<accession>A0ABW5CD76</accession>
<dbReference type="RefSeq" id="WP_377317459.1">
    <property type="nucleotide sequence ID" value="NZ_JBHUIY010000029.1"/>
</dbReference>
<protein>
    <submittedName>
        <fullName evidence="2">Glycosyltransferase</fullName>
        <ecNumber evidence="2">2.4.-.-</ecNumber>
    </submittedName>
</protein>
<dbReference type="InterPro" id="IPR029044">
    <property type="entry name" value="Nucleotide-diphossugar_trans"/>
</dbReference>
<dbReference type="GO" id="GO:0016757">
    <property type="term" value="F:glycosyltransferase activity"/>
    <property type="evidence" value="ECO:0007669"/>
    <property type="project" value="UniProtKB-KW"/>
</dbReference>
<dbReference type="InterPro" id="IPR001173">
    <property type="entry name" value="Glyco_trans_2-like"/>
</dbReference>
<evidence type="ECO:0000259" key="1">
    <source>
        <dbReference type="Pfam" id="PF00535"/>
    </source>
</evidence>
<dbReference type="Pfam" id="PF00535">
    <property type="entry name" value="Glycos_transf_2"/>
    <property type="match status" value="1"/>
</dbReference>
<dbReference type="EC" id="2.4.-.-" evidence="2"/>
<dbReference type="SUPFAM" id="SSF53448">
    <property type="entry name" value="Nucleotide-diphospho-sugar transferases"/>
    <property type="match status" value="1"/>
</dbReference>
<dbReference type="PANTHER" id="PTHR43685">
    <property type="entry name" value="GLYCOSYLTRANSFERASE"/>
    <property type="match status" value="1"/>
</dbReference>
<keyword evidence="2" id="KW-0328">Glycosyltransferase</keyword>
<organism evidence="2 3">
    <name type="scientific">Phaeospirillum tilakii</name>
    <dbReference type="NCBI Taxonomy" id="741673"/>
    <lineage>
        <taxon>Bacteria</taxon>
        <taxon>Pseudomonadati</taxon>
        <taxon>Pseudomonadota</taxon>
        <taxon>Alphaproteobacteria</taxon>
        <taxon>Rhodospirillales</taxon>
        <taxon>Rhodospirillaceae</taxon>
        <taxon>Phaeospirillum</taxon>
    </lineage>
</organism>
<dbReference type="Proteomes" id="UP001597296">
    <property type="component" value="Unassembled WGS sequence"/>
</dbReference>
<sequence length="402" mass="43570">MSRISAIVPTFNRADLLRACLDSLLGQTRPLDEILVIDDGSNDDTAQVVAAYGARLRYCRQDNAGKSVALNRALDLISGDLVWICDDDDLALPEAAARLEAALAADPAAGLAYGRYLVFDHAAGPAAARPPDYWPEAHEGDELRALLEDCFLFQFATLVRRDGYRRVGPFRTDLVRSQDYEMGLRLLRHFPARFVDAPLFLQRAHGGLRGTRAEQIRAGQMMARWAEYDRAIFRDLRREMAVADFLPRALAGLSGPGRERAARLERGCVFARRQMWDEAVEDLAVAVRLGDGAAPLPAELAIARRCLLGKHGCADLPGRADVIAAVADLARANAFGAAMVAALAQPLVWRGREALAAGRPGLAAGFVRVLWRWRGPSGAAAALGASLRGKLAAGLTGEEARR</sequence>
<evidence type="ECO:0000313" key="2">
    <source>
        <dbReference type="EMBL" id="MFD2234841.1"/>
    </source>
</evidence>
<dbReference type="InterPro" id="IPR050834">
    <property type="entry name" value="Glycosyltransf_2"/>
</dbReference>
<name>A0ABW5CD76_9PROT</name>
<dbReference type="Gene3D" id="3.90.550.10">
    <property type="entry name" value="Spore Coat Polysaccharide Biosynthesis Protein SpsA, Chain A"/>
    <property type="match status" value="1"/>
</dbReference>
<proteinExistence type="predicted"/>
<evidence type="ECO:0000313" key="3">
    <source>
        <dbReference type="Proteomes" id="UP001597296"/>
    </source>
</evidence>